<dbReference type="OrthoDB" id="9758211at2"/>
<organism evidence="3 4">
    <name type="scientific">Thioploca ingrica</name>
    <dbReference type="NCBI Taxonomy" id="40754"/>
    <lineage>
        <taxon>Bacteria</taxon>
        <taxon>Pseudomonadati</taxon>
        <taxon>Pseudomonadota</taxon>
        <taxon>Gammaproteobacteria</taxon>
        <taxon>Thiotrichales</taxon>
        <taxon>Thiotrichaceae</taxon>
        <taxon>Thioploca</taxon>
    </lineage>
</organism>
<dbReference type="SMART" id="SM00327">
    <property type="entry name" value="VWA"/>
    <property type="match status" value="1"/>
</dbReference>
<dbReference type="Proteomes" id="UP000031623">
    <property type="component" value="Chromosome"/>
</dbReference>
<feature type="region of interest" description="Disordered" evidence="1">
    <location>
        <begin position="319"/>
        <end position="367"/>
    </location>
</feature>
<dbReference type="InterPro" id="IPR036465">
    <property type="entry name" value="vWFA_dom_sf"/>
</dbReference>
<dbReference type="Gene3D" id="3.40.50.410">
    <property type="entry name" value="von Willebrand factor, type A domain"/>
    <property type="match status" value="1"/>
</dbReference>
<dbReference type="PROSITE" id="PS50234">
    <property type="entry name" value="VWFA"/>
    <property type="match status" value="1"/>
</dbReference>
<evidence type="ECO:0000313" key="3">
    <source>
        <dbReference type="EMBL" id="BAP54660.1"/>
    </source>
</evidence>
<dbReference type="HOGENOM" id="CLU_024042_0_0_6"/>
<dbReference type="STRING" id="40754.THII_0363"/>
<dbReference type="AlphaFoldDB" id="A0A090AIK2"/>
<keyword evidence="4" id="KW-1185">Reference proteome</keyword>
<dbReference type="InterPro" id="IPR002035">
    <property type="entry name" value="VWF_A"/>
</dbReference>
<feature type="compositionally biased region" description="Polar residues" evidence="1">
    <location>
        <begin position="321"/>
        <end position="338"/>
    </location>
</feature>
<feature type="domain" description="VWFA" evidence="2">
    <location>
        <begin position="552"/>
        <end position="734"/>
    </location>
</feature>
<dbReference type="SUPFAM" id="SSF53300">
    <property type="entry name" value="vWA-like"/>
    <property type="match status" value="1"/>
</dbReference>
<evidence type="ECO:0000313" key="4">
    <source>
        <dbReference type="Proteomes" id="UP000031623"/>
    </source>
</evidence>
<gene>
    <name evidence="3" type="ORF">THII_0363</name>
</gene>
<dbReference type="PANTHER" id="PTHR41248">
    <property type="entry name" value="NORD PROTEIN"/>
    <property type="match status" value="1"/>
</dbReference>
<proteinExistence type="predicted"/>
<protein>
    <submittedName>
        <fullName evidence="3">Nitric oxide reductase activation protein</fullName>
    </submittedName>
</protein>
<feature type="compositionally biased region" description="Polar residues" evidence="1">
    <location>
        <begin position="347"/>
        <end position="358"/>
    </location>
</feature>
<evidence type="ECO:0000259" key="2">
    <source>
        <dbReference type="PROSITE" id="PS50234"/>
    </source>
</evidence>
<accession>A0A090AIK2</accession>
<dbReference type="KEGG" id="tig:THII_0363"/>
<sequence length="736" mass="84366">MHGKYYSFTAEQLQGILNDFLGLRLSTHQNLVTPAQVLARCSRQQQDWVLAWLKILVRDHREIAYQFVQYAPQAVALLEANLLEEWVAEALEIYEHQDLTAALAHLQAVATYAQTYQRRQHCLPLVEIQGILEKFVLGLAGRPLKLAGSEITYTDTETLFLPLVLNRFVERHNNFFLYKAMVVHLWAQTGFGTWRRRLSTITAQFNHRDKALRLFHTLERLRLDACIARELPGCYRDMGHLLILFGEQRIPLGWEEIAQQLAQPMASVEDSYRLLTTVYPGSVPAPVCYQGILLPESTEQVMASRQVRDKQTLQTALTQLSQPSDSLTGLTPQPTSDSRQGHREQVAHSSPTTTANHSPSREPDVTNSLHFSVTTNSAATTQSITHFTLDEQRMTSELQQVISSIIQDHGEIPEDYLLIPGNETGEATETNSIGAYSHENKINTKEKTFLYPEWDYRRQKYYNHWCVLREVEVPLQAEEFVTTTLQRYRGLLKSLRRIFAMLRGGDKRLKKQPFGEDIDLDALITAYADTRTGLEMDEQIFTKLQRITRDVAVMFMVDMSGSTKGWINQAERESLILLCEVLETLGDRYAIYGFSGKTRQHCEIYPIKRFDEAYNTVVRQRISGIAPQQYTRMGVTIRHLTQLFKPIEAKIKLLITLSDGKPDDEGDNYRGTYGIEDTRQALLEAKREGIHPFCITIDTEARIYLPRLYGTVNYIVMDKVQQLPLKIADIYRKLTT</sequence>
<dbReference type="EMBL" id="AP014633">
    <property type="protein sequence ID" value="BAP54660.1"/>
    <property type="molecule type" value="Genomic_DNA"/>
</dbReference>
<dbReference type="CDD" id="cd01454">
    <property type="entry name" value="vWA_norD_type"/>
    <property type="match status" value="1"/>
</dbReference>
<dbReference type="InterPro" id="IPR051928">
    <property type="entry name" value="NorD/CobT"/>
</dbReference>
<dbReference type="PANTHER" id="PTHR41248:SF1">
    <property type="entry name" value="NORD PROTEIN"/>
    <property type="match status" value="1"/>
</dbReference>
<reference evidence="3" key="1">
    <citation type="journal article" date="2014" name="ISME J.">
        <title>Ecophysiology of Thioploca ingrica as revealed by the complete genome sequence supplemented with proteomic evidence.</title>
        <authorList>
            <person name="Kojima H."/>
            <person name="Ogura Y."/>
            <person name="Yamamoto N."/>
            <person name="Togashi T."/>
            <person name="Mori H."/>
            <person name="Watanabe T."/>
            <person name="Nemoto F."/>
            <person name="Kurokawa K."/>
            <person name="Hayashi T."/>
            <person name="Fukui M."/>
        </authorList>
    </citation>
    <scope>NUCLEOTIDE SEQUENCE [LARGE SCALE GENOMIC DNA]</scope>
</reference>
<evidence type="ECO:0000256" key="1">
    <source>
        <dbReference type="SAM" id="MobiDB-lite"/>
    </source>
</evidence>
<name>A0A090AIK2_9GAMM</name>